<feature type="active site" description="Schiff-base intermediate with substrate" evidence="7">
    <location>
        <position position="28"/>
    </location>
</feature>
<evidence type="ECO:0000256" key="7">
    <source>
        <dbReference type="PIRSR" id="PIRSR015957-1"/>
    </source>
</evidence>
<dbReference type="OrthoDB" id="289419at2"/>
<gene>
    <name evidence="8" type="ORF">Enr8_33850</name>
</gene>
<dbReference type="AlphaFoldDB" id="A0A5C5UYP0"/>
<evidence type="ECO:0000256" key="6">
    <source>
        <dbReference type="ARBA" id="ARBA00047628"/>
    </source>
</evidence>
<evidence type="ECO:0000313" key="9">
    <source>
        <dbReference type="Proteomes" id="UP000318878"/>
    </source>
</evidence>
<evidence type="ECO:0000256" key="5">
    <source>
        <dbReference type="ARBA" id="ARBA00032523"/>
    </source>
</evidence>
<dbReference type="PIRSF" id="PIRSF015957">
    <property type="entry name" value="UCP015957"/>
    <property type="match status" value="1"/>
</dbReference>
<dbReference type="Pfam" id="PF04476">
    <property type="entry name" value="4HFCP_synth"/>
    <property type="match status" value="1"/>
</dbReference>
<dbReference type="InterPro" id="IPR007565">
    <property type="entry name" value="4HFCP_synth"/>
</dbReference>
<name>A0A5C5UYP0_9BACT</name>
<dbReference type="EMBL" id="SJPF01000004">
    <property type="protein sequence ID" value="TWT31464.1"/>
    <property type="molecule type" value="Genomic_DNA"/>
</dbReference>
<evidence type="ECO:0000256" key="1">
    <source>
        <dbReference type="ARBA" id="ARBA00003810"/>
    </source>
</evidence>
<dbReference type="InterPro" id="IPR036206">
    <property type="entry name" value="ThiamineP_synth_sf"/>
</dbReference>
<reference evidence="8 9" key="1">
    <citation type="submission" date="2019-02" db="EMBL/GenBank/DDBJ databases">
        <title>Deep-cultivation of Planctomycetes and their phenomic and genomic characterization uncovers novel biology.</title>
        <authorList>
            <person name="Wiegand S."/>
            <person name="Jogler M."/>
            <person name="Boedeker C."/>
            <person name="Pinto D."/>
            <person name="Vollmers J."/>
            <person name="Rivas-Marin E."/>
            <person name="Kohn T."/>
            <person name="Peeters S.H."/>
            <person name="Heuer A."/>
            <person name="Rast P."/>
            <person name="Oberbeckmann S."/>
            <person name="Bunk B."/>
            <person name="Jeske O."/>
            <person name="Meyerdierks A."/>
            <person name="Storesund J.E."/>
            <person name="Kallscheuer N."/>
            <person name="Luecker S."/>
            <person name="Lage O.M."/>
            <person name="Pohl T."/>
            <person name="Merkel B.J."/>
            <person name="Hornburger P."/>
            <person name="Mueller R.-W."/>
            <person name="Bruemmer F."/>
            <person name="Labrenz M."/>
            <person name="Spormann A.M."/>
            <person name="Op Den Camp H."/>
            <person name="Overmann J."/>
            <person name="Amann R."/>
            <person name="Jetten M.S.M."/>
            <person name="Mascher T."/>
            <person name="Medema M.H."/>
            <person name="Devos D.P."/>
            <person name="Kaster A.-K."/>
            <person name="Ovreas L."/>
            <person name="Rohde M."/>
            <person name="Galperin M.Y."/>
            <person name="Jogler C."/>
        </authorList>
    </citation>
    <scope>NUCLEOTIDE SEQUENCE [LARGE SCALE GENOMIC DNA]</scope>
    <source>
        <strain evidence="8 9">Enr8</strain>
    </source>
</reference>
<dbReference type="RefSeq" id="WP_146433607.1">
    <property type="nucleotide sequence ID" value="NZ_SJPF01000004.1"/>
</dbReference>
<protein>
    <recommendedName>
        <fullName evidence="2">(5-formylfuran-3-yl)methyl phosphate synthase</fullName>
        <ecNumber evidence="2">4.2.3.153</ecNumber>
    </recommendedName>
    <alternativeName>
        <fullName evidence="5">4-(hydroxymethyl)-2-furancarboxaldehyde-phosphate synthase</fullName>
    </alternativeName>
</protein>
<accession>A0A5C5UYP0</accession>
<keyword evidence="3" id="KW-0456">Lyase</keyword>
<evidence type="ECO:0000256" key="3">
    <source>
        <dbReference type="ARBA" id="ARBA00023239"/>
    </source>
</evidence>
<dbReference type="SUPFAM" id="SSF51391">
    <property type="entry name" value="Thiamin phosphate synthase"/>
    <property type="match status" value="1"/>
</dbReference>
<keyword evidence="4" id="KW-0704">Schiff base</keyword>
<dbReference type="EC" id="4.2.3.153" evidence="2"/>
<keyword evidence="9" id="KW-1185">Reference proteome</keyword>
<evidence type="ECO:0000256" key="4">
    <source>
        <dbReference type="ARBA" id="ARBA00023270"/>
    </source>
</evidence>
<organism evidence="8 9">
    <name type="scientific">Blastopirellula retiformator</name>
    <dbReference type="NCBI Taxonomy" id="2527970"/>
    <lineage>
        <taxon>Bacteria</taxon>
        <taxon>Pseudomonadati</taxon>
        <taxon>Planctomycetota</taxon>
        <taxon>Planctomycetia</taxon>
        <taxon>Pirellulales</taxon>
        <taxon>Pirellulaceae</taxon>
        <taxon>Blastopirellula</taxon>
    </lineage>
</organism>
<dbReference type="GO" id="GO:0016829">
    <property type="term" value="F:lyase activity"/>
    <property type="evidence" value="ECO:0007669"/>
    <property type="project" value="UniProtKB-KW"/>
</dbReference>
<comment type="catalytic activity">
    <reaction evidence="6">
        <text>2 D-glyceraldehyde 3-phosphate = 4-(hydroxymethyl)-2-furancarboxaldehyde phosphate + phosphate + 2 H2O</text>
        <dbReference type="Rhea" id="RHEA:43536"/>
        <dbReference type="ChEBI" id="CHEBI:15377"/>
        <dbReference type="ChEBI" id="CHEBI:43474"/>
        <dbReference type="ChEBI" id="CHEBI:59776"/>
        <dbReference type="ChEBI" id="CHEBI:83407"/>
        <dbReference type="EC" id="4.2.3.153"/>
    </reaction>
</comment>
<evidence type="ECO:0000256" key="2">
    <source>
        <dbReference type="ARBA" id="ARBA00012553"/>
    </source>
</evidence>
<sequence length="246" mass="26097">MTQLLVSVRSAAEARAALAGGADLIDVKEPTLGSLGAAKPQVWREVIDQIDGQLSVSVALGEISDRGSRFDADSFRGASMVKFGLANMADVANWRTIATARYQQVPPECVRVAVYYVDQSRANCPPLNEVLRWSREISATAVLLDTYVKDGQSLFDFVSARELAQTIAAIHAGDQLAACGGSLAEAHFSAAIEAGADVLAVRGAACAGSRTGEVREERVAALRRSLNSFESEATTRFTSGNASRFA</sequence>
<feature type="active site" description="Proton acceptor" evidence="7">
    <location>
        <position position="82"/>
    </location>
</feature>
<comment type="caution">
    <text evidence="8">The sequence shown here is derived from an EMBL/GenBank/DDBJ whole genome shotgun (WGS) entry which is preliminary data.</text>
</comment>
<proteinExistence type="predicted"/>
<dbReference type="Proteomes" id="UP000318878">
    <property type="component" value="Unassembled WGS sequence"/>
</dbReference>
<evidence type="ECO:0000313" key="8">
    <source>
        <dbReference type="EMBL" id="TWT31464.1"/>
    </source>
</evidence>
<comment type="function">
    <text evidence="1">Catalyzes the formation of 4-(hydroxymethyl)-2-furancarboxaldehyde phosphate (4-HFC-P) from two molecules of glyceraldehyde-3-P (GA-3-P).</text>
</comment>